<keyword evidence="2" id="KW-1133">Transmembrane helix</keyword>
<proteinExistence type="predicted"/>
<evidence type="ECO:0000313" key="5">
    <source>
        <dbReference type="EMBL" id="PWJ73567.1"/>
    </source>
</evidence>
<reference evidence="5 6" key="1">
    <citation type="submission" date="2018-05" db="EMBL/GenBank/DDBJ databases">
        <authorList>
            <person name="Goeker M."/>
            <person name="Huntemann M."/>
            <person name="Clum A."/>
            <person name="Pillay M."/>
            <person name="Palaniappan K."/>
            <person name="Varghese N."/>
            <person name="Mikhailova N."/>
            <person name="Stamatis D."/>
            <person name="Reddy T."/>
            <person name="Daum C."/>
            <person name="Shapiro N."/>
            <person name="Ivanova N."/>
            <person name="Kyrpides N."/>
            <person name="Woyke T."/>
        </authorList>
    </citation>
    <scope>NUCLEOTIDE SEQUENCE [LARGE SCALE GENOMIC DNA]</scope>
    <source>
        <strain evidence="5 6">DSM 26524</strain>
    </source>
</reference>
<feature type="compositionally biased region" description="Acidic residues" evidence="1">
    <location>
        <begin position="424"/>
        <end position="438"/>
    </location>
</feature>
<organism evidence="5 6">
    <name type="scientific">Murimonas intestini</name>
    <dbReference type="NCBI Taxonomy" id="1337051"/>
    <lineage>
        <taxon>Bacteria</taxon>
        <taxon>Bacillati</taxon>
        <taxon>Bacillota</taxon>
        <taxon>Clostridia</taxon>
        <taxon>Lachnospirales</taxon>
        <taxon>Lachnospiraceae</taxon>
        <taxon>Murimonas</taxon>
    </lineage>
</organism>
<feature type="region of interest" description="Disordered" evidence="1">
    <location>
        <begin position="381"/>
        <end position="443"/>
    </location>
</feature>
<dbReference type="Proteomes" id="UP000245412">
    <property type="component" value="Unassembled WGS sequence"/>
</dbReference>
<comment type="caution">
    <text evidence="5">The sequence shown here is derived from an EMBL/GenBank/DDBJ whole genome shotgun (WGS) entry which is preliminary data.</text>
</comment>
<accession>A0AB73T0T6</accession>
<evidence type="ECO:0000313" key="6">
    <source>
        <dbReference type="Proteomes" id="UP000245412"/>
    </source>
</evidence>
<dbReference type="AlphaFoldDB" id="A0AB73T0T6"/>
<evidence type="ECO:0000256" key="1">
    <source>
        <dbReference type="SAM" id="MobiDB-lite"/>
    </source>
</evidence>
<keyword evidence="2" id="KW-0472">Membrane</keyword>
<evidence type="ECO:0000259" key="3">
    <source>
        <dbReference type="Pfam" id="PF09822"/>
    </source>
</evidence>
<feature type="transmembrane region" description="Helical" evidence="2">
    <location>
        <begin position="20"/>
        <end position="39"/>
    </location>
</feature>
<evidence type="ECO:0000256" key="2">
    <source>
        <dbReference type="SAM" id="Phobius"/>
    </source>
</evidence>
<sequence>MKIKEILPRWSNKKIKNGSYSIGMTAFVIAVIIVLNLIAGELPSKYTKLDMSDEQLYSLGSQTEQIAEALDKDVTLYYIAESGNEDPTLKEVLDRYADLSGHIKVVQKDPVLYPNFTSQYTDDKVSSNSIIAVCGEQSKIIPYNNIYETSINYNTYSYETTGFDGEGQITSAIAYVTSEGLPTMYVLEGHNETQISASMQEAIEKENIKTEDLNLLTADQVPDDADILFIYSPQSDLSSEEKDKIITYLKSGGKAFITSDYTGKDMPNFEAVLQEYGVQTKQGVVVESDANHYAGNPLYLVPNVSSGSDITESLTGRYTLLFGAQAVEKLEDARTGLSIQNLLTTSDSAYVKEDVENMQTLTKEDGEEEGSFPLAVAISETVEASTEEEEVTEAQSEAESQGLTENESETGTEGTTETAAETVAETDTDTETETEAAADTDAGKSKETRLVYISSGLMFDDQLNSKVSGANMELFTNALGWMCDHEVSVSIPSKSTQIEYLTLTAASARTWSIVTMILLPVLALATGGVIWFKRRRR</sequence>
<feature type="domain" description="DUF7088" evidence="4">
    <location>
        <begin position="54"/>
        <end position="138"/>
    </location>
</feature>
<gene>
    <name evidence="5" type="ORF">C7383_112142</name>
</gene>
<dbReference type="RefSeq" id="WP_109747746.1">
    <property type="nucleotide sequence ID" value="NZ_JANKBI010000013.1"/>
</dbReference>
<dbReference type="InterPro" id="IPR055396">
    <property type="entry name" value="DUF7088"/>
</dbReference>
<feature type="domain" description="ABC-type uncharacterised transport system" evidence="3">
    <location>
        <begin position="183"/>
        <end position="463"/>
    </location>
</feature>
<dbReference type="EMBL" id="QGGY01000012">
    <property type="protein sequence ID" value="PWJ73567.1"/>
    <property type="molecule type" value="Genomic_DNA"/>
</dbReference>
<keyword evidence="6" id="KW-1185">Reference proteome</keyword>
<feature type="compositionally biased region" description="Low complexity" evidence="1">
    <location>
        <begin position="393"/>
        <end position="423"/>
    </location>
</feature>
<evidence type="ECO:0000259" key="4">
    <source>
        <dbReference type="Pfam" id="PF23357"/>
    </source>
</evidence>
<protein>
    <submittedName>
        <fullName evidence="5">ABC-type uncharacterized transport system involved in gliding motility auxiliary subunit</fullName>
    </submittedName>
</protein>
<name>A0AB73T0T6_9FIRM</name>
<keyword evidence="2" id="KW-0812">Transmembrane</keyword>
<dbReference type="InterPro" id="IPR019196">
    <property type="entry name" value="ABC_transp_unknown"/>
</dbReference>
<feature type="transmembrane region" description="Helical" evidence="2">
    <location>
        <begin position="511"/>
        <end position="532"/>
    </location>
</feature>
<dbReference type="Pfam" id="PF09822">
    <property type="entry name" value="ABC_transp_aux"/>
    <property type="match status" value="1"/>
</dbReference>
<dbReference type="Pfam" id="PF23357">
    <property type="entry name" value="DUF7088"/>
    <property type="match status" value="1"/>
</dbReference>